<evidence type="ECO:0000313" key="2">
    <source>
        <dbReference type="EMBL" id="ODN78375.1"/>
    </source>
</evidence>
<dbReference type="AlphaFoldDB" id="A0A1E3HQG2"/>
<dbReference type="OrthoDB" id="544608at2759"/>
<dbReference type="PANTHER" id="PTHR34407:SF1">
    <property type="entry name" value="SGNH HYDROLASE-TYPE ESTERASE DOMAIN-CONTAINING PROTEIN"/>
    <property type="match status" value="1"/>
</dbReference>
<proteinExistence type="predicted"/>
<comment type="caution">
    <text evidence="2">The sequence shown here is derived from an EMBL/GenBank/DDBJ whole genome shotgun (WGS) entry which is preliminary data.</text>
</comment>
<protein>
    <recommendedName>
        <fullName evidence="4">SGNH hydrolase-type esterase domain-containing protein</fullName>
    </recommendedName>
</protein>
<evidence type="ECO:0000256" key="1">
    <source>
        <dbReference type="SAM" id="Phobius"/>
    </source>
</evidence>
<dbReference type="PANTHER" id="PTHR34407">
    <property type="entry name" value="EXPRESSED PROTEIN"/>
    <property type="match status" value="1"/>
</dbReference>
<reference evidence="2 3" key="1">
    <citation type="submission" date="2016-06" db="EMBL/GenBank/DDBJ databases">
        <title>Evolution of pathogenesis and genome organization in the Tremellales.</title>
        <authorList>
            <person name="Cuomo C."/>
            <person name="Litvintseva A."/>
            <person name="Heitman J."/>
            <person name="Chen Y."/>
            <person name="Sun S."/>
            <person name="Springer D."/>
            <person name="Dromer F."/>
            <person name="Young S."/>
            <person name="Zeng Q."/>
            <person name="Chapman S."/>
            <person name="Gujja S."/>
            <person name="Saif S."/>
            <person name="Birren B."/>
        </authorList>
    </citation>
    <scope>NUCLEOTIDE SEQUENCE [LARGE SCALE GENOMIC DNA]</scope>
    <source>
        <strain evidence="2 3">CBS 6039</strain>
    </source>
</reference>
<feature type="transmembrane region" description="Helical" evidence="1">
    <location>
        <begin position="12"/>
        <end position="32"/>
    </location>
</feature>
<dbReference type="RefSeq" id="XP_018993421.1">
    <property type="nucleotide sequence ID" value="XM_019137985.1"/>
</dbReference>
<organism evidence="2 3">
    <name type="scientific">Cryptococcus amylolentus CBS 6039</name>
    <dbReference type="NCBI Taxonomy" id="1295533"/>
    <lineage>
        <taxon>Eukaryota</taxon>
        <taxon>Fungi</taxon>
        <taxon>Dikarya</taxon>
        <taxon>Basidiomycota</taxon>
        <taxon>Agaricomycotina</taxon>
        <taxon>Tremellomycetes</taxon>
        <taxon>Tremellales</taxon>
        <taxon>Cryptococcaceae</taxon>
        <taxon>Cryptococcus</taxon>
    </lineage>
</organism>
<name>A0A1E3HQG2_9TREE</name>
<gene>
    <name evidence="2" type="ORF">L202_04016</name>
</gene>
<accession>A0A1E3HQG2</accession>
<evidence type="ECO:0008006" key="4">
    <source>
        <dbReference type="Google" id="ProtNLM"/>
    </source>
</evidence>
<dbReference type="Proteomes" id="UP000094065">
    <property type="component" value="Unassembled WGS sequence"/>
</dbReference>
<keyword evidence="3" id="KW-1185">Reference proteome</keyword>
<evidence type="ECO:0000313" key="3">
    <source>
        <dbReference type="Proteomes" id="UP000094065"/>
    </source>
</evidence>
<dbReference type="SUPFAM" id="SSF52266">
    <property type="entry name" value="SGNH hydrolase"/>
    <property type="match status" value="1"/>
</dbReference>
<keyword evidence="1" id="KW-0472">Membrane</keyword>
<sequence>MVLLVAHLPRHIAVKVVAISMMFILFIMIPWMPSNQGAHESDLWRALGQGKGIGSLFSRLDAQAAVGFYHPSGEDVSRRPTPTAAARGCSMCEMDPALCEELGKSNIERSLVYSGTGLRLRRMASKLKRGGRLVHAIIGGSVSTGTNIDKDPSYGGREQQYTNFNRIIFDRLNSLFPAPNGTVIGKNGREEGKNSMINGAQGGTGSAYFSLCWGEHIPTDVDLVTIDSAVNDVPHETKFMESYETLARSLLELPSHPALLNMQVFSVGQHSMVNGGDMHIGVASWYDIPSISQRNALHHTVLKNASLVPELFSIGHDGKIDLRHIGIKGHNILGRLGAAYVESQVCEMEKYEASIPNAAEMTLDQLYPVEPLPRMQLNHGYEEDFVLPPIRPQCFSTNSVKHPLVPIAARSDLGSEAWHPWAWQNKKYLITNTTGTKVQFQLETGSGHIGIQYQRSPTYGLGSVKCWVDGSEHQAVKVHGYWERPHHLSQPATVKDGLKPGKHLLTCQLLDETQDPNGGKEFRLIAVTAA</sequence>
<keyword evidence="1" id="KW-0812">Transmembrane</keyword>
<dbReference type="EMBL" id="AWGJ01000006">
    <property type="protein sequence ID" value="ODN78375.1"/>
    <property type="molecule type" value="Genomic_DNA"/>
</dbReference>
<dbReference type="GeneID" id="30155325"/>
<keyword evidence="1" id="KW-1133">Transmembrane helix</keyword>